<gene>
    <name evidence="1" type="ORF">IBG24_03545</name>
</gene>
<sequence>MSKVRKGQGDSSRSVLPVVMDGETRCDPSMVADTPVIRESTGPDPGLTCANVVLANIASNSVGLLCEVVAYR</sequence>
<organism evidence="1 2">
    <name type="scientific">Aeromicrobium senzhongii</name>
    <dbReference type="NCBI Taxonomy" id="2663859"/>
    <lineage>
        <taxon>Bacteria</taxon>
        <taxon>Bacillati</taxon>
        <taxon>Actinomycetota</taxon>
        <taxon>Actinomycetes</taxon>
        <taxon>Propionibacteriales</taxon>
        <taxon>Nocardioidaceae</taxon>
        <taxon>Aeromicrobium</taxon>
    </lineage>
</organism>
<proteinExistence type="predicted"/>
<reference evidence="1" key="1">
    <citation type="submission" date="2020-09" db="EMBL/GenBank/DDBJ databases">
        <title>Novel species in genus Aeromicrobium.</title>
        <authorList>
            <person name="Zhang G."/>
        </authorList>
    </citation>
    <scope>NUCLEOTIDE SEQUENCE</scope>
    <source>
        <strain evidence="1">Zg-636</strain>
    </source>
</reference>
<dbReference type="Proteomes" id="UP000620591">
    <property type="component" value="Unassembled WGS sequence"/>
</dbReference>
<dbReference type="RefSeq" id="WP_187768625.1">
    <property type="nucleotide sequence ID" value="NZ_JACTVM010000001.1"/>
</dbReference>
<protein>
    <submittedName>
        <fullName evidence="1">Uncharacterized protein</fullName>
    </submittedName>
</protein>
<comment type="caution">
    <text evidence="1">The sequence shown here is derived from an EMBL/GenBank/DDBJ whole genome shotgun (WGS) entry which is preliminary data.</text>
</comment>
<dbReference type="AlphaFoldDB" id="A0A8I0EU29"/>
<dbReference type="EMBL" id="JACTVM010000001">
    <property type="protein sequence ID" value="MBC9225386.1"/>
    <property type="molecule type" value="Genomic_DNA"/>
</dbReference>
<accession>A0A8I0EU29</accession>
<name>A0A8I0EU29_9ACTN</name>
<evidence type="ECO:0000313" key="1">
    <source>
        <dbReference type="EMBL" id="MBC9225386.1"/>
    </source>
</evidence>
<evidence type="ECO:0000313" key="2">
    <source>
        <dbReference type="Proteomes" id="UP000620591"/>
    </source>
</evidence>